<proteinExistence type="predicted"/>
<reference evidence="1 2" key="1">
    <citation type="journal article" date="2020" name="Phytopathology">
        <title>Genome Sequence Resources of Colletotrichum truncatum, C. plurivorum, C. musicola, and C. sojae: Four Species Pathogenic to Soybean (Glycine max).</title>
        <authorList>
            <person name="Rogerio F."/>
            <person name="Boufleur T.R."/>
            <person name="Ciampi-Guillardi M."/>
            <person name="Sukno S.A."/>
            <person name="Thon M.R."/>
            <person name="Massola Junior N.S."/>
            <person name="Baroncelli R."/>
        </authorList>
    </citation>
    <scope>NUCLEOTIDE SEQUENCE [LARGE SCALE GENOMIC DNA]</scope>
    <source>
        <strain evidence="1 2">CMES1059</strain>
    </source>
</reference>
<protein>
    <submittedName>
        <fullName evidence="1">Uncharacterized protein</fullName>
    </submittedName>
</protein>
<sequence>MPAPEHPAQQDPEKQSMVSQANGSTDISTSSSEVSSLSNTSHPRTATAASSQTVQPSEVSSGGVDGPAVAGPAVAGPAVAGAAVGCLVAGLLIGFVAAFFLLRRKYHRTAKNSSFRPEMQHIAVNADSKAFGSSPTATHNNEIQLDQFLLDLTPDKEIASELHALSELVCQHVDNHYHRMPVQANSQSLVGSLLNIGIGDNPKQISADQVAALCVDPQTRQIGLKYVISHAVFVTVDFNARSRFSLLPPPVAFFLQSMPPVETRGGDNEVTAFALSKWRTLSAFLLHPSRSQRIHLSPVESEIAPRAHSLATALNAYLHHFVPADQGSQSQQLEHLKAVIMECARFGYELLSQPREWHFIYQAEDAGTSGQRAVVVCPGLEKMGNSDRIGSDGLTHVVAPLVAQVSDRRRQNR</sequence>
<evidence type="ECO:0000313" key="1">
    <source>
        <dbReference type="EMBL" id="KAL0933279.1"/>
    </source>
</evidence>
<dbReference type="EMBL" id="VUJX02000008">
    <property type="protein sequence ID" value="KAL0933279.1"/>
    <property type="molecule type" value="Genomic_DNA"/>
</dbReference>
<keyword evidence="2" id="KW-1185">Reference proteome</keyword>
<evidence type="ECO:0000313" key="2">
    <source>
        <dbReference type="Proteomes" id="UP000805649"/>
    </source>
</evidence>
<accession>A0ACC3YMZ9</accession>
<organism evidence="1 2">
    <name type="scientific">Colletotrichum truncatum</name>
    <name type="common">Anthracnose fungus</name>
    <name type="synonym">Colletotrichum capsici</name>
    <dbReference type="NCBI Taxonomy" id="5467"/>
    <lineage>
        <taxon>Eukaryota</taxon>
        <taxon>Fungi</taxon>
        <taxon>Dikarya</taxon>
        <taxon>Ascomycota</taxon>
        <taxon>Pezizomycotina</taxon>
        <taxon>Sordariomycetes</taxon>
        <taxon>Hypocreomycetidae</taxon>
        <taxon>Glomerellales</taxon>
        <taxon>Glomerellaceae</taxon>
        <taxon>Colletotrichum</taxon>
        <taxon>Colletotrichum truncatum species complex</taxon>
    </lineage>
</organism>
<dbReference type="Proteomes" id="UP000805649">
    <property type="component" value="Unassembled WGS sequence"/>
</dbReference>
<gene>
    <name evidence="1" type="ORF">CTRU02_212242</name>
</gene>
<name>A0ACC3YMZ9_COLTU</name>
<comment type="caution">
    <text evidence="1">The sequence shown here is derived from an EMBL/GenBank/DDBJ whole genome shotgun (WGS) entry which is preliminary data.</text>
</comment>